<comment type="caution">
    <text evidence="2">The sequence shown here is derived from an EMBL/GenBank/DDBJ whole genome shotgun (WGS) entry which is preliminary data.</text>
</comment>
<dbReference type="AlphaFoldDB" id="X1TTC0"/>
<sequence length="119" mass="13754">MNNRELSRQLQVLKSLFDKVKDLPEGNIEIISHWAKYLCVLSAGFLENSLSEVYVEFSSRASSPHVANFTRKALSQIQNPKTERFIEITSSFNKSWGENLDFFIQKNGRREAINVIMTR</sequence>
<organism evidence="2">
    <name type="scientific">marine sediment metagenome</name>
    <dbReference type="NCBI Taxonomy" id="412755"/>
    <lineage>
        <taxon>unclassified sequences</taxon>
        <taxon>metagenomes</taxon>
        <taxon>ecological metagenomes</taxon>
    </lineage>
</organism>
<feature type="domain" description="RiboL-PSP-HEPN" evidence="1">
    <location>
        <begin position="6"/>
        <end position="107"/>
    </location>
</feature>
<reference evidence="2" key="1">
    <citation type="journal article" date="2014" name="Front. Microbiol.">
        <title>High frequency of phylogenetically diverse reductive dehalogenase-homologous genes in deep subseafloor sedimentary metagenomes.</title>
        <authorList>
            <person name="Kawai M."/>
            <person name="Futagami T."/>
            <person name="Toyoda A."/>
            <person name="Takaki Y."/>
            <person name="Nishi S."/>
            <person name="Hori S."/>
            <person name="Arai W."/>
            <person name="Tsubouchi T."/>
            <person name="Morono Y."/>
            <person name="Uchiyama I."/>
            <person name="Ito T."/>
            <person name="Fujiyama A."/>
            <person name="Inagaki F."/>
            <person name="Takami H."/>
        </authorList>
    </citation>
    <scope>NUCLEOTIDE SEQUENCE</scope>
    <source>
        <strain evidence="2">Expedition CK06-06</strain>
    </source>
</reference>
<dbReference type="Pfam" id="PF18735">
    <property type="entry name" value="HEPN_RiboL-PSP"/>
    <property type="match status" value="1"/>
</dbReference>
<evidence type="ECO:0000259" key="1">
    <source>
        <dbReference type="Pfam" id="PF18735"/>
    </source>
</evidence>
<gene>
    <name evidence="2" type="ORF">S12H4_23313</name>
</gene>
<accession>X1TTC0</accession>
<name>X1TTC0_9ZZZZ</name>
<dbReference type="InterPro" id="IPR041519">
    <property type="entry name" value="HEPN_RiboL-PSP"/>
</dbReference>
<dbReference type="EMBL" id="BARW01012356">
    <property type="protein sequence ID" value="GAI83289.1"/>
    <property type="molecule type" value="Genomic_DNA"/>
</dbReference>
<protein>
    <recommendedName>
        <fullName evidence="1">RiboL-PSP-HEPN domain-containing protein</fullName>
    </recommendedName>
</protein>
<evidence type="ECO:0000313" key="2">
    <source>
        <dbReference type="EMBL" id="GAI83289.1"/>
    </source>
</evidence>
<proteinExistence type="predicted"/>
<feature type="non-terminal residue" evidence="2">
    <location>
        <position position="119"/>
    </location>
</feature>